<feature type="region of interest" description="Disordered" evidence="1">
    <location>
        <begin position="1"/>
        <end position="28"/>
    </location>
</feature>
<keyword evidence="2" id="KW-0472">Membrane</keyword>
<dbReference type="Proteomes" id="UP000734511">
    <property type="component" value="Unassembled WGS sequence"/>
</dbReference>
<feature type="compositionally biased region" description="Pro residues" evidence="1">
    <location>
        <begin position="11"/>
        <end position="28"/>
    </location>
</feature>
<reference evidence="3 4" key="1">
    <citation type="submission" date="2020-03" db="EMBL/GenBank/DDBJ databases">
        <title>WGS of actinomycetes isolated from Thailand.</title>
        <authorList>
            <person name="Thawai C."/>
        </authorList>
    </citation>
    <scope>NUCLEOTIDE SEQUENCE [LARGE SCALE GENOMIC DNA]</scope>
    <source>
        <strain evidence="3 4">PRB2-1</strain>
    </source>
</reference>
<keyword evidence="2" id="KW-0812">Transmembrane</keyword>
<keyword evidence="4" id="KW-1185">Reference proteome</keyword>
<organism evidence="3 4">
    <name type="scientific">Actinacidiphila epipremni</name>
    <dbReference type="NCBI Taxonomy" id="2053013"/>
    <lineage>
        <taxon>Bacteria</taxon>
        <taxon>Bacillati</taxon>
        <taxon>Actinomycetota</taxon>
        <taxon>Actinomycetes</taxon>
        <taxon>Kitasatosporales</taxon>
        <taxon>Streptomycetaceae</taxon>
        <taxon>Actinacidiphila</taxon>
    </lineage>
</organism>
<dbReference type="InterPro" id="IPR008979">
    <property type="entry name" value="Galactose-bd-like_sf"/>
</dbReference>
<accession>A0ABX0ZY80</accession>
<dbReference type="SUPFAM" id="SSF49785">
    <property type="entry name" value="Galactose-binding domain-like"/>
    <property type="match status" value="1"/>
</dbReference>
<protein>
    <recommendedName>
        <fullName evidence="5">Zinc ribbon domain-containing protein</fullName>
    </recommendedName>
</protein>
<evidence type="ECO:0000313" key="4">
    <source>
        <dbReference type="Proteomes" id="UP000734511"/>
    </source>
</evidence>
<evidence type="ECO:0000256" key="2">
    <source>
        <dbReference type="SAM" id="Phobius"/>
    </source>
</evidence>
<sequence>MAPVQPRAASPAPPRPTRPLTPQEPPPAPGELVCGECGAGNVPTRRYCRRCGTSLAEAPVAARPPWWRRLLGRTPREAPAAGTRPAPGLWRRLRRPRLLVPALVVVLGLAAFLLRGQIGGATDKVKDRVAKAQQVHAVKVTASSAAPGHPANLAVDGTTDRYWAPAATGAAKGQYLEAAFDQPFRLLDLVVHPGASANDQQFLAQARPHDLLVTVTGKGGATTTHELHLADQPGPQTFHIAESDVTRVRITIQTAYAATSAHRVGVAEIEFFKR</sequence>
<keyword evidence="2" id="KW-1133">Transmembrane helix</keyword>
<dbReference type="RefSeq" id="WP_167985394.1">
    <property type="nucleotide sequence ID" value="NZ_JAATEJ010000022.1"/>
</dbReference>
<dbReference type="Gene3D" id="2.60.120.260">
    <property type="entry name" value="Galactose-binding domain-like"/>
    <property type="match status" value="1"/>
</dbReference>
<dbReference type="EMBL" id="JAATEJ010000022">
    <property type="protein sequence ID" value="NJP46546.1"/>
    <property type="molecule type" value="Genomic_DNA"/>
</dbReference>
<dbReference type="InterPro" id="IPR057561">
    <property type="entry name" value="NADase_transloc"/>
</dbReference>
<proteinExistence type="predicted"/>
<evidence type="ECO:0000313" key="3">
    <source>
        <dbReference type="EMBL" id="NJP46546.1"/>
    </source>
</evidence>
<evidence type="ECO:0008006" key="5">
    <source>
        <dbReference type="Google" id="ProtNLM"/>
    </source>
</evidence>
<feature type="transmembrane region" description="Helical" evidence="2">
    <location>
        <begin position="98"/>
        <end position="118"/>
    </location>
</feature>
<evidence type="ECO:0000256" key="1">
    <source>
        <dbReference type="SAM" id="MobiDB-lite"/>
    </source>
</evidence>
<dbReference type="NCBIfam" id="NF047619">
    <property type="entry name" value="NADase_discoid"/>
    <property type="match status" value="1"/>
</dbReference>
<comment type="caution">
    <text evidence="3">The sequence shown here is derived from an EMBL/GenBank/DDBJ whole genome shotgun (WGS) entry which is preliminary data.</text>
</comment>
<gene>
    <name evidence="3" type="ORF">HCN08_24525</name>
</gene>
<name>A0ABX0ZY80_9ACTN</name>
<feature type="compositionally biased region" description="Low complexity" evidence="1">
    <location>
        <begin position="1"/>
        <end position="10"/>
    </location>
</feature>